<accession>A0ABN9XJK1</accession>
<proteinExistence type="predicted"/>
<protein>
    <submittedName>
        <fullName evidence="2">Uncharacterized protein</fullName>
    </submittedName>
</protein>
<feature type="compositionally biased region" description="Basic residues" evidence="1">
    <location>
        <begin position="209"/>
        <end position="218"/>
    </location>
</feature>
<dbReference type="Proteomes" id="UP001189429">
    <property type="component" value="Unassembled WGS sequence"/>
</dbReference>
<reference evidence="2" key="1">
    <citation type="submission" date="2023-10" db="EMBL/GenBank/DDBJ databases">
        <authorList>
            <person name="Chen Y."/>
            <person name="Shah S."/>
            <person name="Dougan E. K."/>
            <person name="Thang M."/>
            <person name="Chan C."/>
        </authorList>
    </citation>
    <scope>NUCLEOTIDE SEQUENCE [LARGE SCALE GENOMIC DNA]</scope>
</reference>
<gene>
    <name evidence="2" type="ORF">PCOR1329_LOCUS76386</name>
</gene>
<feature type="compositionally biased region" description="Low complexity" evidence="1">
    <location>
        <begin position="191"/>
        <end position="202"/>
    </location>
</feature>
<evidence type="ECO:0000313" key="3">
    <source>
        <dbReference type="Proteomes" id="UP001189429"/>
    </source>
</evidence>
<keyword evidence="3" id="KW-1185">Reference proteome</keyword>
<evidence type="ECO:0000313" key="2">
    <source>
        <dbReference type="EMBL" id="CAK0898578.1"/>
    </source>
</evidence>
<feature type="region of interest" description="Disordered" evidence="1">
    <location>
        <begin position="129"/>
        <end position="228"/>
    </location>
</feature>
<feature type="region of interest" description="Disordered" evidence="1">
    <location>
        <begin position="252"/>
        <end position="287"/>
    </location>
</feature>
<dbReference type="EMBL" id="CAUYUJ010020492">
    <property type="protein sequence ID" value="CAK0898578.1"/>
    <property type="molecule type" value="Genomic_DNA"/>
</dbReference>
<organism evidence="2 3">
    <name type="scientific">Prorocentrum cordatum</name>
    <dbReference type="NCBI Taxonomy" id="2364126"/>
    <lineage>
        <taxon>Eukaryota</taxon>
        <taxon>Sar</taxon>
        <taxon>Alveolata</taxon>
        <taxon>Dinophyceae</taxon>
        <taxon>Prorocentrales</taxon>
        <taxon>Prorocentraceae</taxon>
        <taxon>Prorocentrum</taxon>
    </lineage>
</organism>
<comment type="caution">
    <text evidence="2">The sequence shown here is derived from an EMBL/GenBank/DDBJ whole genome shotgun (WGS) entry which is preliminary data.</text>
</comment>
<sequence>MRRSSGTGSVAWPPAEPAAATRPRNGALPRRPVTFPRAVQIIEKGRRQLPSRGGSSARVPREDPGRCPRRVAVRACRVALKSSACGSSGPRRLCPQRHTWAAAAAAGPTARRGAMLPLVNVCACLGGARGGRRESLPAARSSDACTARQRRQRAQEDPNQGHSAGRRLVVSGYGGLRTGPTAKPRRWPQCGARARAHGAGEAQDGGAVQKRRPGRPRRLCSSGTNLTNHDAAALGAQGRAATRERKATLLRAEGPARGPRRPLGKFACEGPSAAASWGSKRHRYRRV</sequence>
<name>A0ABN9XJK1_9DINO</name>
<evidence type="ECO:0000256" key="1">
    <source>
        <dbReference type="SAM" id="MobiDB-lite"/>
    </source>
</evidence>
<feature type="compositionally biased region" description="Low complexity" evidence="1">
    <location>
        <begin position="11"/>
        <end position="20"/>
    </location>
</feature>
<feature type="region of interest" description="Disordered" evidence="1">
    <location>
        <begin position="1"/>
        <end position="66"/>
    </location>
</feature>